<keyword evidence="4" id="KW-0479">Metal-binding</keyword>
<evidence type="ECO:0000256" key="2">
    <source>
        <dbReference type="ARBA" id="ARBA00022679"/>
    </source>
</evidence>
<keyword evidence="3" id="KW-0819">tRNA processing</keyword>
<feature type="domain" description="Gcp-like" evidence="7">
    <location>
        <begin position="48"/>
        <end position="346"/>
    </location>
</feature>
<dbReference type="STRING" id="174720.A0A0N5BFN3"/>
<dbReference type="Gene3D" id="3.30.420.40">
    <property type="match status" value="2"/>
</dbReference>
<evidence type="ECO:0000256" key="5">
    <source>
        <dbReference type="ARBA" id="ARBA00023315"/>
    </source>
</evidence>
<keyword evidence="2" id="KW-0808">Transferase</keyword>
<dbReference type="InterPro" id="IPR000905">
    <property type="entry name" value="Gcp-like_dom"/>
</dbReference>
<dbReference type="GO" id="GO:0008033">
    <property type="term" value="P:tRNA processing"/>
    <property type="evidence" value="ECO:0007669"/>
    <property type="project" value="UniProtKB-KW"/>
</dbReference>
<dbReference type="EC" id="2.3.1.234" evidence="1"/>
<dbReference type="PANTHER" id="PTHR11735:SF6">
    <property type="entry name" value="TRNA N6-ADENOSINE THREONYLCARBAMOYLTRANSFERASE, MITOCHONDRIAL"/>
    <property type="match status" value="1"/>
</dbReference>
<dbReference type="Proteomes" id="UP000046392">
    <property type="component" value="Unplaced"/>
</dbReference>
<dbReference type="InterPro" id="IPR017861">
    <property type="entry name" value="KAE1/TsaD"/>
</dbReference>
<dbReference type="SUPFAM" id="SSF53067">
    <property type="entry name" value="Actin-like ATPase domain"/>
    <property type="match status" value="1"/>
</dbReference>
<evidence type="ECO:0000256" key="3">
    <source>
        <dbReference type="ARBA" id="ARBA00022694"/>
    </source>
</evidence>
<sequence>MKKLKTIIFSSNSFSTTSFLNRTKKLVLGIETSCDDTAVAIVDSDKNVLGRRNFSKKDSQIRLGGISPSVVGELHRKYIDRAVNESMDEAGIRFYDLDAIAVTTRPGIVVSLKVGANKAVNLSQKYQLPLIPIHHMRAHALSGGLDKHTNLKYPFLTLLISGGHALLAIVHSPVDFELIGQSEGGSPGECLDKIGRAIGISRLPQYKEYHTGAAMEEIAFEAKKVEDYTKYQVRMPSVNGCNFNFSNIKSSYLMLLQKVPIDSIDLVSMCASVQFTITAHICSKLHLALEKLSSEKSHVKQLVVSGGVASNQFIKECLSKVCKVHSIDIITPPKKLCTDNGEMIGWAGCEILNYYDTYGISCAKRQILYDIKDYIYVKDKELIGNDSSNNWGPIKSDKKIVLTSLLPFSKDLILK</sequence>
<evidence type="ECO:0000256" key="6">
    <source>
        <dbReference type="ARBA" id="ARBA00048117"/>
    </source>
</evidence>
<dbReference type="GO" id="GO:0046872">
    <property type="term" value="F:metal ion binding"/>
    <property type="evidence" value="ECO:0007669"/>
    <property type="project" value="UniProtKB-KW"/>
</dbReference>
<dbReference type="PANTHER" id="PTHR11735">
    <property type="entry name" value="TRNA N6-ADENOSINE THREONYLCARBAMOYLTRANSFERASE"/>
    <property type="match status" value="1"/>
</dbReference>
<accession>A0A0N5BFN3</accession>
<evidence type="ECO:0000313" key="8">
    <source>
        <dbReference type="Proteomes" id="UP000046392"/>
    </source>
</evidence>
<name>A0A0N5BFN3_STREA</name>
<dbReference type="InterPro" id="IPR043129">
    <property type="entry name" value="ATPase_NBD"/>
</dbReference>
<protein>
    <recommendedName>
        <fullName evidence="1">N(6)-L-threonylcarbamoyladenine synthase</fullName>
        <ecNumber evidence="1">2.3.1.234</ecNumber>
    </recommendedName>
</protein>
<evidence type="ECO:0000259" key="7">
    <source>
        <dbReference type="Pfam" id="PF00814"/>
    </source>
</evidence>
<organism evidence="8 9">
    <name type="scientific">Strongyloides papillosus</name>
    <name type="common">Intestinal threadworm</name>
    <dbReference type="NCBI Taxonomy" id="174720"/>
    <lineage>
        <taxon>Eukaryota</taxon>
        <taxon>Metazoa</taxon>
        <taxon>Ecdysozoa</taxon>
        <taxon>Nematoda</taxon>
        <taxon>Chromadorea</taxon>
        <taxon>Rhabditida</taxon>
        <taxon>Tylenchina</taxon>
        <taxon>Panagrolaimomorpha</taxon>
        <taxon>Strongyloidoidea</taxon>
        <taxon>Strongyloididae</taxon>
        <taxon>Strongyloides</taxon>
    </lineage>
</organism>
<evidence type="ECO:0000256" key="4">
    <source>
        <dbReference type="ARBA" id="ARBA00022723"/>
    </source>
</evidence>
<evidence type="ECO:0000313" key="9">
    <source>
        <dbReference type="WBParaSite" id="SPAL_0000479900.1"/>
    </source>
</evidence>
<dbReference type="NCBIfam" id="TIGR00329">
    <property type="entry name" value="gcp_kae1"/>
    <property type="match status" value="1"/>
</dbReference>
<dbReference type="AlphaFoldDB" id="A0A0N5BFN3"/>
<dbReference type="GO" id="GO:0005739">
    <property type="term" value="C:mitochondrion"/>
    <property type="evidence" value="ECO:0007669"/>
    <property type="project" value="TreeGrafter"/>
</dbReference>
<reference evidence="9" key="1">
    <citation type="submission" date="2017-02" db="UniProtKB">
        <authorList>
            <consortium name="WormBaseParasite"/>
        </authorList>
    </citation>
    <scope>IDENTIFICATION</scope>
</reference>
<comment type="catalytic activity">
    <reaction evidence="6">
        <text>L-threonylcarbamoyladenylate + adenosine(37) in tRNA = N(6)-L-threonylcarbamoyladenosine(37) in tRNA + AMP + H(+)</text>
        <dbReference type="Rhea" id="RHEA:37059"/>
        <dbReference type="Rhea" id="RHEA-COMP:10162"/>
        <dbReference type="Rhea" id="RHEA-COMP:10163"/>
        <dbReference type="ChEBI" id="CHEBI:15378"/>
        <dbReference type="ChEBI" id="CHEBI:73682"/>
        <dbReference type="ChEBI" id="CHEBI:74411"/>
        <dbReference type="ChEBI" id="CHEBI:74418"/>
        <dbReference type="ChEBI" id="CHEBI:456215"/>
        <dbReference type="EC" id="2.3.1.234"/>
    </reaction>
</comment>
<evidence type="ECO:0000256" key="1">
    <source>
        <dbReference type="ARBA" id="ARBA00012156"/>
    </source>
</evidence>
<dbReference type="GO" id="GO:0061711">
    <property type="term" value="F:tRNA N(6)-L-threonylcarbamoyladenine synthase activity"/>
    <property type="evidence" value="ECO:0007669"/>
    <property type="project" value="UniProtKB-EC"/>
</dbReference>
<dbReference type="PRINTS" id="PR00789">
    <property type="entry name" value="OSIALOPTASE"/>
</dbReference>
<keyword evidence="5" id="KW-0012">Acyltransferase</keyword>
<dbReference type="WBParaSite" id="SPAL_0000479900.1">
    <property type="protein sequence ID" value="SPAL_0000479900.1"/>
    <property type="gene ID" value="SPAL_0000479900"/>
</dbReference>
<proteinExistence type="predicted"/>
<keyword evidence="8" id="KW-1185">Reference proteome</keyword>
<dbReference type="CDD" id="cd24134">
    <property type="entry name" value="ASKHA_NBD_OSGEPL1_QRI7_euk"/>
    <property type="match status" value="1"/>
</dbReference>
<dbReference type="Pfam" id="PF00814">
    <property type="entry name" value="TsaD"/>
    <property type="match status" value="1"/>
</dbReference>